<evidence type="ECO:0000313" key="2">
    <source>
        <dbReference type="WBParaSite" id="ES5_v2.g10211.t1"/>
    </source>
</evidence>
<proteinExistence type="predicted"/>
<sequence length="169" mass="19431">MGNIFSSSPPEPEVESKTPLNSEYPMLDFNNIIHKGVPKMMQVTDDLHRLTNYVKDFRNMMVGLILLSIAGVLIFVFLKRQNARRHSNHGRKRLNEYRNEHSILNPRHRTYPQKSGDWSLQHQNMDKFVDHPGNNSSSQNKMEFQQGSGTTTPANGNMEKVCIDLESYA</sequence>
<dbReference type="Proteomes" id="UP000887579">
    <property type="component" value="Unplaced"/>
</dbReference>
<dbReference type="WBParaSite" id="ES5_v2.g10211.t1">
    <property type="protein sequence ID" value="ES5_v2.g10211.t1"/>
    <property type="gene ID" value="ES5_v2.g10211"/>
</dbReference>
<organism evidence="1 2">
    <name type="scientific">Panagrolaimus sp. ES5</name>
    <dbReference type="NCBI Taxonomy" id="591445"/>
    <lineage>
        <taxon>Eukaryota</taxon>
        <taxon>Metazoa</taxon>
        <taxon>Ecdysozoa</taxon>
        <taxon>Nematoda</taxon>
        <taxon>Chromadorea</taxon>
        <taxon>Rhabditida</taxon>
        <taxon>Tylenchina</taxon>
        <taxon>Panagrolaimomorpha</taxon>
        <taxon>Panagrolaimoidea</taxon>
        <taxon>Panagrolaimidae</taxon>
        <taxon>Panagrolaimus</taxon>
    </lineage>
</organism>
<protein>
    <submittedName>
        <fullName evidence="2">Uncharacterized protein</fullName>
    </submittedName>
</protein>
<name>A0AC34EZV7_9BILA</name>
<evidence type="ECO:0000313" key="1">
    <source>
        <dbReference type="Proteomes" id="UP000887579"/>
    </source>
</evidence>
<accession>A0AC34EZV7</accession>
<reference evidence="2" key="1">
    <citation type="submission" date="2022-11" db="UniProtKB">
        <authorList>
            <consortium name="WormBaseParasite"/>
        </authorList>
    </citation>
    <scope>IDENTIFICATION</scope>
</reference>